<keyword evidence="1" id="KW-0472">Membrane</keyword>
<accession>A0A6J4KHY8</accession>
<proteinExistence type="predicted"/>
<keyword evidence="1" id="KW-1133">Transmembrane helix</keyword>
<gene>
    <name evidence="2" type="ORF">AVDCRST_MAG11-1201</name>
</gene>
<protein>
    <submittedName>
        <fullName evidence="2">Uncharacterized protein</fullName>
    </submittedName>
</protein>
<dbReference type="AlphaFoldDB" id="A0A6J4KHY8"/>
<reference evidence="2" key="1">
    <citation type="submission" date="2020-02" db="EMBL/GenBank/DDBJ databases">
        <authorList>
            <person name="Meier V. D."/>
        </authorList>
    </citation>
    <scope>NUCLEOTIDE SEQUENCE</scope>
    <source>
        <strain evidence="2">AVDCRST_MAG11</strain>
    </source>
</reference>
<name>A0A6J4KHY8_9BACT</name>
<sequence length="176" mass="18124">MGTRSFPPRVPARRDVRVAMGLRRAVRAAVVAPFVATTLAGCYTYAPVGGTAPSPGAQVSAEITDVGRVALADSLGPSPARVEGRLVSATDSSITLAVSGVQPLRGDRTPWAGERVTLRRTAFDRLTERRLSRGRSLIAGAIALGAAVALAVTLGIVADGNGETGERTTPPPIGEQ</sequence>
<keyword evidence="1" id="KW-0812">Transmembrane</keyword>
<evidence type="ECO:0000256" key="1">
    <source>
        <dbReference type="SAM" id="Phobius"/>
    </source>
</evidence>
<dbReference type="EMBL" id="CADCTU010000273">
    <property type="protein sequence ID" value="CAA9306565.1"/>
    <property type="molecule type" value="Genomic_DNA"/>
</dbReference>
<feature type="transmembrane region" description="Helical" evidence="1">
    <location>
        <begin position="137"/>
        <end position="158"/>
    </location>
</feature>
<organism evidence="2">
    <name type="scientific">uncultured Gemmatimonadaceae bacterium</name>
    <dbReference type="NCBI Taxonomy" id="246130"/>
    <lineage>
        <taxon>Bacteria</taxon>
        <taxon>Pseudomonadati</taxon>
        <taxon>Gemmatimonadota</taxon>
        <taxon>Gemmatimonadia</taxon>
        <taxon>Gemmatimonadales</taxon>
        <taxon>Gemmatimonadaceae</taxon>
        <taxon>environmental samples</taxon>
    </lineage>
</organism>
<evidence type="ECO:0000313" key="2">
    <source>
        <dbReference type="EMBL" id="CAA9306565.1"/>
    </source>
</evidence>